<proteinExistence type="predicted"/>
<dbReference type="InterPro" id="IPR024447">
    <property type="entry name" value="YXWGXW_rpt"/>
</dbReference>
<dbReference type="AlphaFoldDB" id="A0AAU7Z9F8"/>
<sequence>MKTKWLIAAITSVTLTTPTFGQVGIYIGRTPPPLRYEVRPPMPGDGYAWVDGYWGVNDGRYAWVPGRWDRPPYPGAYWSHPHYDHYQEGWRMHEGHWDHEDHGDHYDHGHHDHDDHH</sequence>
<evidence type="ECO:0000313" key="1">
    <source>
        <dbReference type="EMBL" id="XCB25362.1"/>
    </source>
</evidence>
<dbReference type="EMBL" id="CP132932">
    <property type="protein sequence ID" value="XCB25362.1"/>
    <property type="molecule type" value="Genomic_DNA"/>
</dbReference>
<reference evidence="1" key="1">
    <citation type="submission" date="2023-08" db="EMBL/GenBank/DDBJ databases">
        <authorList>
            <person name="Messyasz A."/>
            <person name="Mannisto M.K."/>
            <person name="Kerkhof L.J."/>
            <person name="Haggblom M."/>
        </authorList>
    </citation>
    <scope>NUCLEOTIDE SEQUENCE</scope>
    <source>
        <strain evidence="1">M8UP23</strain>
    </source>
</reference>
<dbReference type="RefSeq" id="WP_353068325.1">
    <property type="nucleotide sequence ID" value="NZ_CP132932.1"/>
</dbReference>
<protein>
    <recommendedName>
        <fullName evidence="2">YXWGXW repeat-containing protein</fullName>
    </recommendedName>
</protein>
<gene>
    <name evidence="1" type="ORF">RBB75_12970</name>
</gene>
<name>A0AAU7Z9F8_9BACT</name>
<reference evidence="1" key="2">
    <citation type="journal article" date="2024" name="Environ. Microbiol.">
        <title>Genome analysis and description of Tunturibacter gen. nov. expands the diversity of Terriglobia in tundra soils.</title>
        <authorList>
            <person name="Messyasz A."/>
            <person name="Mannisto M.K."/>
            <person name="Kerkhof L.J."/>
            <person name="Haggblom M.M."/>
        </authorList>
    </citation>
    <scope>NUCLEOTIDE SEQUENCE</scope>
    <source>
        <strain evidence="1">M8UP23</strain>
    </source>
</reference>
<evidence type="ECO:0008006" key="2">
    <source>
        <dbReference type="Google" id="ProtNLM"/>
    </source>
</evidence>
<accession>A0AAU7Z9F8</accession>
<dbReference type="Pfam" id="PF12779">
    <property type="entry name" value="WXXGXW"/>
    <property type="match status" value="1"/>
</dbReference>
<organism evidence="1">
    <name type="scientific">Tunturiibacter empetritectus</name>
    <dbReference type="NCBI Taxonomy" id="3069691"/>
    <lineage>
        <taxon>Bacteria</taxon>
        <taxon>Pseudomonadati</taxon>
        <taxon>Acidobacteriota</taxon>
        <taxon>Terriglobia</taxon>
        <taxon>Terriglobales</taxon>
        <taxon>Acidobacteriaceae</taxon>
        <taxon>Tunturiibacter</taxon>
    </lineage>
</organism>
<dbReference type="KEGG" id="temp:RBB75_12970"/>